<dbReference type="UniPathway" id="UPA00251">
    <property type="reaction ID" value="UER00317"/>
</dbReference>
<dbReference type="GO" id="GO:0008483">
    <property type="term" value="F:transaminase activity"/>
    <property type="evidence" value="ECO:0007669"/>
    <property type="project" value="InterPro"/>
</dbReference>
<dbReference type="HAMAP" id="MF_00375">
    <property type="entry name" value="HemL_aminotrans_3"/>
    <property type="match status" value="1"/>
</dbReference>
<comment type="subcellular location">
    <subcellularLocation>
        <location evidence="8">Cytoplasm</location>
    </subcellularLocation>
</comment>
<dbReference type="KEGG" id="aar:Acear_0548"/>
<evidence type="ECO:0000313" key="10">
    <source>
        <dbReference type="Proteomes" id="UP000001661"/>
    </source>
</evidence>
<dbReference type="GO" id="GO:0042286">
    <property type="term" value="F:glutamate-1-semialdehyde 2,1-aminomutase activity"/>
    <property type="evidence" value="ECO:0007669"/>
    <property type="project" value="UniProtKB-UniRule"/>
</dbReference>
<evidence type="ECO:0000256" key="2">
    <source>
        <dbReference type="ARBA" id="ARBA00001933"/>
    </source>
</evidence>
<keyword evidence="5 8" id="KW-0663">Pyridoxal phosphate</keyword>
<keyword evidence="10" id="KW-1185">Reference proteome</keyword>
<evidence type="ECO:0000256" key="8">
    <source>
        <dbReference type="HAMAP-Rule" id="MF_00375"/>
    </source>
</evidence>
<dbReference type="EC" id="5.4.3.8" evidence="8"/>
<dbReference type="InterPro" id="IPR004639">
    <property type="entry name" value="4pyrrol_synth_GluAld_NH2Trfase"/>
</dbReference>
<keyword evidence="8" id="KW-0963">Cytoplasm</keyword>
<dbReference type="GO" id="GO:0005737">
    <property type="term" value="C:cytoplasm"/>
    <property type="evidence" value="ECO:0007669"/>
    <property type="project" value="UniProtKB-SubCell"/>
</dbReference>
<dbReference type="FunFam" id="3.40.640.10:FF:000021">
    <property type="entry name" value="Glutamate-1-semialdehyde 2,1-aminomutase"/>
    <property type="match status" value="1"/>
</dbReference>
<dbReference type="EMBL" id="CP002105">
    <property type="protein sequence ID" value="ADL12091.1"/>
    <property type="molecule type" value="Genomic_DNA"/>
</dbReference>
<dbReference type="InterPro" id="IPR015424">
    <property type="entry name" value="PyrdxlP-dep_Trfase"/>
</dbReference>
<evidence type="ECO:0000256" key="4">
    <source>
        <dbReference type="ARBA" id="ARBA00008981"/>
    </source>
</evidence>
<comment type="pathway">
    <text evidence="3 8">Porphyrin-containing compound metabolism; protoporphyrin-IX biosynthesis; 5-aminolevulinate from L-glutamyl-tRNA(Glu): step 2/2.</text>
</comment>
<dbReference type="InterPro" id="IPR015421">
    <property type="entry name" value="PyrdxlP-dep_Trfase_major"/>
</dbReference>
<accession>D9QV32</accession>
<dbReference type="CDD" id="cd00610">
    <property type="entry name" value="OAT_like"/>
    <property type="match status" value="1"/>
</dbReference>
<dbReference type="NCBIfam" id="NF000818">
    <property type="entry name" value="PRK00062.1"/>
    <property type="match status" value="1"/>
</dbReference>
<dbReference type="InterPro" id="IPR005814">
    <property type="entry name" value="Aminotrans_3"/>
</dbReference>
<dbReference type="Proteomes" id="UP000001661">
    <property type="component" value="Chromosome"/>
</dbReference>
<dbReference type="SUPFAM" id="SSF53383">
    <property type="entry name" value="PLP-dependent transferases"/>
    <property type="match status" value="1"/>
</dbReference>
<comment type="cofactor">
    <cofactor evidence="2 8">
        <name>pyridoxal 5'-phosphate</name>
        <dbReference type="ChEBI" id="CHEBI:597326"/>
    </cofactor>
</comment>
<dbReference type="PROSITE" id="PS00600">
    <property type="entry name" value="AA_TRANSFER_CLASS_3"/>
    <property type="match status" value="1"/>
</dbReference>
<dbReference type="STRING" id="574087.Acear_0548"/>
<evidence type="ECO:0000256" key="5">
    <source>
        <dbReference type="ARBA" id="ARBA00022898"/>
    </source>
</evidence>
<organism evidence="9 10">
    <name type="scientific">Acetohalobium arabaticum (strain ATCC 49924 / DSM 5501 / Z-7288)</name>
    <dbReference type="NCBI Taxonomy" id="574087"/>
    <lineage>
        <taxon>Bacteria</taxon>
        <taxon>Bacillati</taxon>
        <taxon>Bacillota</taxon>
        <taxon>Clostridia</taxon>
        <taxon>Halanaerobiales</taxon>
        <taxon>Halobacteroidaceae</taxon>
        <taxon>Acetohalobium</taxon>
    </lineage>
</organism>
<dbReference type="PANTHER" id="PTHR43713:SF3">
    <property type="entry name" value="GLUTAMATE-1-SEMIALDEHYDE 2,1-AMINOMUTASE 1, CHLOROPLASTIC-RELATED"/>
    <property type="match status" value="1"/>
</dbReference>
<name>D9QV32_ACEAZ</name>
<dbReference type="GO" id="GO:0030170">
    <property type="term" value="F:pyridoxal phosphate binding"/>
    <property type="evidence" value="ECO:0007669"/>
    <property type="project" value="InterPro"/>
</dbReference>
<proteinExistence type="inferred from homology"/>
<dbReference type="InterPro" id="IPR015422">
    <property type="entry name" value="PyrdxlP-dep_Trfase_small"/>
</dbReference>
<dbReference type="eggNOG" id="COG0001">
    <property type="taxonomic scope" value="Bacteria"/>
</dbReference>
<gene>
    <name evidence="8" type="primary">hemL</name>
    <name evidence="9" type="ordered locus">Acear_0548</name>
</gene>
<comment type="similarity">
    <text evidence="4 8">Belongs to the class-III pyridoxal-phosphate-dependent aminotransferase family. HemL subfamily.</text>
</comment>
<comment type="subunit">
    <text evidence="8">Homodimer.</text>
</comment>
<dbReference type="AlphaFoldDB" id="D9QV32"/>
<keyword evidence="6 8" id="KW-0413">Isomerase</keyword>
<evidence type="ECO:0000256" key="3">
    <source>
        <dbReference type="ARBA" id="ARBA00004819"/>
    </source>
</evidence>
<dbReference type="GO" id="GO:0006782">
    <property type="term" value="P:protoporphyrinogen IX biosynthetic process"/>
    <property type="evidence" value="ECO:0007669"/>
    <property type="project" value="UniProtKB-UniRule"/>
</dbReference>
<dbReference type="Gene3D" id="3.40.640.10">
    <property type="entry name" value="Type I PLP-dependent aspartate aminotransferase-like (Major domain)"/>
    <property type="match status" value="1"/>
</dbReference>
<evidence type="ECO:0000256" key="1">
    <source>
        <dbReference type="ARBA" id="ARBA00001579"/>
    </source>
</evidence>
<dbReference type="InterPro" id="IPR049704">
    <property type="entry name" value="Aminotrans_3_PPA_site"/>
</dbReference>
<evidence type="ECO:0000313" key="9">
    <source>
        <dbReference type="EMBL" id="ADL12091.1"/>
    </source>
</evidence>
<evidence type="ECO:0000256" key="6">
    <source>
        <dbReference type="ARBA" id="ARBA00023235"/>
    </source>
</evidence>
<reference evidence="9 10" key="1">
    <citation type="journal article" date="2010" name="Stand. Genomic Sci.">
        <title>Complete genome sequence of Acetohalobium arabaticum type strain (Z-7288).</title>
        <authorList>
            <person name="Sikorski J."/>
            <person name="Lapidus A."/>
            <person name="Chertkov O."/>
            <person name="Lucas S."/>
            <person name="Copeland A."/>
            <person name="Glavina Del Rio T."/>
            <person name="Nolan M."/>
            <person name="Tice H."/>
            <person name="Cheng J.F."/>
            <person name="Han C."/>
            <person name="Brambilla E."/>
            <person name="Pitluck S."/>
            <person name="Liolios K."/>
            <person name="Ivanova N."/>
            <person name="Mavromatis K."/>
            <person name="Mikhailova N."/>
            <person name="Pati A."/>
            <person name="Bruce D."/>
            <person name="Detter C."/>
            <person name="Tapia R."/>
            <person name="Goodwin L."/>
            <person name="Chen A."/>
            <person name="Palaniappan K."/>
            <person name="Land M."/>
            <person name="Hauser L."/>
            <person name="Chang Y.J."/>
            <person name="Jeffries C.D."/>
            <person name="Rohde M."/>
            <person name="Goker M."/>
            <person name="Spring S."/>
            <person name="Woyke T."/>
            <person name="Bristow J."/>
            <person name="Eisen J.A."/>
            <person name="Markowitz V."/>
            <person name="Hugenholtz P."/>
            <person name="Kyrpides N.C."/>
            <person name="Klenk H.P."/>
        </authorList>
    </citation>
    <scope>NUCLEOTIDE SEQUENCE [LARGE SCALE GENOMIC DNA]</scope>
    <source>
        <strain evidence="10">ATCC 49924 / DSM 5501 / Z-7288</strain>
    </source>
</reference>
<dbReference type="PANTHER" id="PTHR43713">
    <property type="entry name" value="GLUTAMATE-1-SEMIALDEHYDE 2,1-AMINOMUTASE"/>
    <property type="match status" value="1"/>
</dbReference>
<dbReference type="Pfam" id="PF00202">
    <property type="entry name" value="Aminotran_3"/>
    <property type="match status" value="1"/>
</dbReference>
<protein>
    <recommendedName>
        <fullName evidence="8">Glutamate-1-semialdehyde 2,1-aminomutase</fullName>
        <shortName evidence="8">GSA</shortName>
        <ecNumber evidence="8">5.4.3.8</ecNumber>
    </recommendedName>
    <alternativeName>
        <fullName evidence="8">Glutamate-1-semialdehyde aminotransferase</fullName>
        <shortName evidence="8">GSA-AT</shortName>
    </alternativeName>
</protein>
<sequence>MIIDGGEDKIMSFSKSKELFADAKEVIPGGVNSPVRAFSAVDAEPVFIEEAKGSKLYDADGNEYIDYVGSWGPMIVGHGHPQVVETVQQEAAKGTSFGTPTKLETEMAELVVDAVPSIEKVRMVNSGTEATMSALRLARGYTGKDKIIKLTGCYHGHGDSLLIDAGSGVTTLGIPGSPGVPESIAQETIAAPYNDLEAIEEIFVEYGDNIAAVILEPVTGNMGVIEPKEGYLEGLREITDEYESLLVFDEVMTGFRVAYGGVQERYGVTPDLTCLGKIIGGGLPVGAYGGKEEIMDHIAPDGPVYQAGTLSGNPLAMAAGIETLKLLQEPGVYEELEEKSAKLTAGFKDNLNDLDLPYCQSRVGAMFSLFFTDQKVVDYSTVQTCDTEAFSLYFRKMLEEGVYLGCSQFEAGFMSLAHTDKDIEKTIEANYNALKAVKENL</sequence>
<dbReference type="NCBIfam" id="TIGR00713">
    <property type="entry name" value="hemL"/>
    <property type="match status" value="1"/>
</dbReference>
<dbReference type="Gene3D" id="3.90.1150.10">
    <property type="entry name" value="Aspartate Aminotransferase, domain 1"/>
    <property type="match status" value="1"/>
</dbReference>
<keyword evidence="7 8" id="KW-0627">Porphyrin biosynthesis</keyword>
<dbReference type="HOGENOM" id="CLU_016922_1_5_9"/>
<comment type="catalytic activity">
    <reaction evidence="1 8">
        <text>(S)-4-amino-5-oxopentanoate = 5-aminolevulinate</text>
        <dbReference type="Rhea" id="RHEA:14265"/>
        <dbReference type="ChEBI" id="CHEBI:57501"/>
        <dbReference type="ChEBI" id="CHEBI:356416"/>
        <dbReference type="EC" id="5.4.3.8"/>
    </reaction>
</comment>
<evidence type="ECO:0000256" key="7">
    <source>
        <dbReference type="ARBA" id="ARBA00023244"/>
    </source>
</evidence>
<feature type="modified residue" description="N6-(pyridoxal phosphate)lysine" evidence="8">
    <location>
        <position position="277"/>
    </location>
</feature>